<reference evidence="14" key="1">
    <citation type="submission" date="2016-05" db="EMBL/GenBank/DDBJ databases">
        <authorList>
            <person name="Lavstsen T."/>
            <person name="Jespersen J.S."/>
        </authorList>
    </citation>
    <scope>NUCLEOTIDE SEQUENCE</scope>
    <source>
        <tissue evidence="14">Brain</tissue>
    </source>
</reference>
<sequence length="91" mass="10607">NQPLCQSSTAAENQDQDGCKKETRNEELTKTKRHQQTKDHRYSVDSQKPERQKRADRGKRSFSCGVCEKLFSRNSLLTLHMRKHTGEKPFT</sequence>
<feature type="non-terminal residue" evidence="14">
    <location>
        <position position="1"/>
    </location>
</feature>
<keyword evidence="3" id="KW-0479">Metal-binding</keyword>
<feature type="compositionally biased region" description="Basic and acidic residues" evidence="12">
    <location>
        <begin position="17"/>
        <end position="59"/>
    </location>
</feature>
<dbReference type="GO" id="GO:0005634">
    <property type="term" value="C:nucleus"/>
    <property type="evidence" value="ECO:0007669"/>
    <property type="project" value="UniProtKB-SubCell"/>
</dbReference>
<evidence type="ECO:0000256" key="12">
    <source>
        <dbReference type="SAM" id="MobiDB-lite"/>
    </source>
</evidence>
<dbReference type="PROSITE" id="PS50157">
    <property type="entry name" value="ZINC_FINGER_C2H2_2"/>
    <property type="match status" value="1"/>
</dbReference>
<dbReference type="GO" id="GO:0000981">
    <property type="term" value="F:DNA-binding transcription factor activity, RNA polymerase II-specific"/>
    <property type="evidence" value="ECO:0007669"/>
    <property type="project" value="TreeGrafter"/>
</dbReference>
<evidence type="ECO:0000259" key="13">
    <source>
        <dbReference type="PROSITE" id="PS50157"/>
    </source>
</evidence>
<evidence type="ECO:0000256" key="8">
    <source>
        <dbReference type="ARBA" id="ARBA00023125"/>
    </source>
</evidence>
<dbReference type="SUPFAM" id="SSF57667">
    <property type="entry name" value="beta-beta-alpha zinc fingers"/>
    <property type="match status" value="1"/>
</dbReference>
<dbReference type="AlphaFoldDB" id="A0A1A7XEH0"/>
<keyword evidence="10" id="KW-0539">Nucleus</keyword>
<dbReference type="GO" id="GO:0008270">
    <property type="term" value="F:zinc ion binding"/>
    <property type="evidence" value="ECO:0007669"/>
    <property type="project" value="UniProtKB-KW"/>
</dbReference>
<dbReference type="FunFam" id="3.30.160.60:FF:000478">
    <property type="entry name" value="Zinc finger protein 133"/>
    <property type="match status" value="1"/>
</dbReference>
<dbReference type="Gene3D" id="3.30.160.60">
    <property type="entry name" value="Classic Zinc Finger"/>
    <property type="match status" value="1"/>
</dbReference>
<dbReference type="PANTHER" id="PTHR45925">
    <property type="entry name" value="ZINC FINGER PROTEIN"/>
    <property type="match status" value="1"/>
</dbReference>
<keyword evidence="5 11" id="KW-0863">Zinc-finger</keyword>
<organism evidence="14">
    <name type="scientific">Iconisemion striatum</name>
    <dbReference type="NCBI Taxonomy" id="60296"/>
    <lineage>
        <taxon>Eukaryota</taxon>
        <taxon>Metazoa</taxon>
        <taxon>Chordata</taxon>
        <taxon>Craniata</taxon>
        <taxon>Vertebrata</taxon>
        <taxon>Euteleostomi</taxon>
        <taxon>Actinopterygii</taxon>
        <taxon>Neopterygii</taxon>
        <taxon>Teleostei</taxon>
        <taxon>Neoteleostei</taxon>
        <taxon>Acanthomorphata</taxon>
        <taxon>Ovalentaria</taxon>
        <taxon>Atherinomorphae</taxon>
        <taxon>Cyprinodontiformes</taxon>
        <taxon>Nothobranchiidae</taxon>
        <taxon>Iconisemion</taxon>
    </lineage>
</organism>
<feature type="domain" description="C2H2-type" evidence="13">
    <location>
        <begin position="62"/>
        <end position="89"/>
    </location>
</feature>
<evidence type="ECO:0000256" key="7">
    <source>
        <dbReference type="ARBA" id="ARBA00023015"/>
    </source>
</evidence>
<evidence type="ECO:0000256" key="4">
    <source>
        <dbReference type="ARBA" id="ARBA00022737"/>
    </source>
</evidence>
<feature type="region of interest" description="Disordered" evidence="12">
    <location>
        <begin position="1"/>
        <end position="60"/>
    </location>
</feature>
<proteinExistence type="inferred from homology"/>
<feature type="non-terminal residue" evidence="14">
    <location>
        <position position="91"/>
    </location>
</feature>
<dbReference type="EMBL" id="HADX01012284">
    <property type="protein sequence ID" value="SBP34516.1"/>
    <property type="molecule type" value="Transcribed_RNA"/>
</dbReference>
<name>A0A1A7XEH0_9TELE</name>
<reference evidence="14" key="2">
    <citation type="submission" date="2016-06" db="EMBL/GenBank/DDBJ databases">
        <title>The genome of a short-lived fish provides insights into sex chromosome evolution and the genetic control of aging.</title>
        <authorList>
            <person name="Reichwald K."/>
            <person name="Felder M."/>
            <person name="Petzold A."/>
            <person name="Koch P."/>
            <person name="Groth M."/>
            <person name="Platzer M."/>
        </authorList>
    </citation>
    <scope>NUCLEOTIDE SEQUENCE</scope>
    <source>
        <tissue evidence="14">Brain</tissue>
    </source>
</reference>
<evidence type="ECO:0000313" key="14">
    <source>
        <dbReference type="EMBL" id="SBP16224.1"/>
    </source>
</evidence>
<dbReference type="PANTHER" id="PTHR45925:SF1">
    <property type="entry name" value="ZINC FINGER PROTEIN 219"/>
    <property type="match status" value="1"/>
</dbReference>
<comment type="similarity">
    <text evidence="2">Belongs to the krueppel C2H2-type zinc-finger protein family.</text>
</comment>
<dbReference type="InterPro" id="IPR013087">
    <property type="entry name" value="Znf_C2H2_type"/>
</dbReference>
<protein>
    <recommendedName>
        <fullName evidence="13">C2H2-type domain-containing protein</fullName>
    </recommendedName>
</protein>
<dbReference type="EMBL" id="HADW01014824">
    <property type="protein sequence ID" value="SBP16224.1"/>
    <property type="molecule type" value="Transcribed_RNA"/>
</dbReference>
<evidence type="ECO:0000256" key="10">
    <source>
        <dbReference type="ARBA" id="ARBA00023242"/>
    </source>
</evidence>
<accession>A0A1A7XEH0</accession>
<dbReference type="GO" id="GO:0000978">
    <property type="term" value="F:RNA polymerase II cis-regulatory region sequence-specific DNA binding"/>
    <property type="evidence" value="ECO:0007669"/>
    <property type="project" value="TreeGrafter"/>
</dbReference>
<feature type="compositionally biased region" description="Polar residues" evidence="12">
    <location>
        <begin position="1"/>
        <end position="13"/>
    </location>
</feature>
<dbReference type="InterPro" id="IPR036236">
    <property type="entry name" value="Znf_C2H2_sf"/>
</dbReference>
<keyword evidence="9" id="KW-0804">Transcription</keyword>
<evidence type="ECO:0000256" key="9">
    <source>
        <dbReference type="ARBA" id="ARBA00023163"/>
    </source>
</evidence>
<evidence type="ECO:0000256" key="3">
    <source>
        <dbReference type="ARBA" id="ARBA00022723"/>
    </source>
</evidence>
<evidence type="ECO:0000256" key="11">
    <source>
        <dbReference type="PROSITE-ProRule" id="PRU00042"/>
    </source>
</evidence>
<evidence type="ECO:0000256" key="2">
    <source>
        <dbReference type="ARBA" id="ARBA00006991"/>
    </source>
</evidence>
<evidence type="ECO:0000256" key="6">
    <source>
        <dbReference type="ARBA" id="ARBA00022833"/>
    </source>
</evidence>
<evidence type="ECO:0000256" key="5">
    <source>
        <dbReference type="ARBA" id="ARBA00022771"/>
    </source>
</evidence>
<keyword evidence="8" id="KW-0238">DNA-binding</keyword>
<gene>
    <name evidence="14" type="primary">Nfu_g_1_008631</name>
</gene>
<evidence type="ECO:0000256" key="1">
    <source>
        <dbReference type="ARBA" id="ARBA00004123"/>
    </source>
</evidence>
<keyword evidence="4" id="KW-0677">Repeat</keyword>
<dbReference type="PROSITE" id="PS00028">
    <property type="entry name" value="ZINC_FINGER_C2H2_1"/>
    <property type="match status" value="1"/>
</dbReference>
<comment type="subcellular location">
    <subcellularLocation>
        <location evidence="1">Nucleus</location>
    </subcellularLocation>
</comment>
<keyword evidence="6" id="KW-0862">Zinc</keyword>
<dbReference type="Pfam" id="PF00096">
    <property type="entry name" value="zf-C2H2"/>
    <property type="match status" value="1"/>
</dbReference>
<keyword evidence="7" id="KW-0805">Transcription regulation</keyword>
<dbReference type="InterPro" id="IPR051967">
    <property type="entry name" value="Krueppel_C2H2-ZF"/>
</dbReference>